<sequence>MDKTLSHIIKSSMGIKLNGEFGDGRQDFECGGDGSGGETSRHLPPPPPPATTSPIHNASAGGLHSSAGPPDQTTLTPETPKIAGKIIYYYYFIGKIWRRFWIGSGSENGQISYFSGRVIAGRGLRSSGRRVTRLSLSPSSRKPVIQNHHARQFLHETFFYKPSSANLLHETVCKPSSWNHLHEMVVKLFGFTSGGNSKPPAGKEDMNFPRTANSTALTRTRRPCIIHWRTDEEVITDLEGIQLG</sequence>
<organism evidence="1 2">
    <name type="scientific">Arctium lappa</name>
    <name type="common">Greater burdock</name>
    <name type="synonym">Lappa major</name>
    <dbReference type="NCBI Taxonomy" id="4217"/>
    <lineage>
        <taxon>Eukaryota</taxon>
        <taxon>Viridiplantae</taxon>
        <taxon>Streptophyta</taxon>
        <taxon>Embryophyta</taxon>
        <taxon>Tracheophyta</taxon>
        <taxon>Spermatophyta</taxon>
        <taxon>Magnoliopsida</taxon>
        <taxon>eudicotyledons</taxon>
        <taxon>Gunneridae</taxon>
        <taxon>Pentapetalae</taxon>
        <taxon>asterids</taxon>
        <taxon>campanulids</taxon>
        <taxon>Asterales</taxon>
        <taxon>Asteraceae</taxon>
        <taxon>Carduoideae</taxon>
        <taxon>Cardueae</taxon>
        <taxon>Arctiinae</taxon>
        <taxon>Arctium</taxon>
    </lineage>
</organism>
<accession>A0ACB9CKT5</accession>
<evidence type="ECO:0000313" key="2">
    <source>
        <dbReference type="Proteomes" id="UP001055879"/>
    </source>
</evidence>
<dbReference type="Proteomes" id="UP001055879">
    <property type="component" value="Linkage Group LG04"/>
</dbReference>
<reference evidence="1 2" key="2">
    <citation type="journal article" date="2022" name="Mol. Ecol. Resour.">
        <title>The genomes of chicory, endive, great burdock and yacon provide insights into Asteraceae paleo-polyploidization history and plant inulin production.</title>
        <authorList>
            <person name="Fan W."/>
            <person name="Wang S."/>
            <person name="Wang H."/>
            <person name="Wang A."/>
            <person name="Jiang F."/>
            <person name="Liu H."/>
            <person name="Zhao H."/>
            <person name="Xu D."/>
            <person name="Zhang Y."/>
        </authorList>
    </citation>
    <scope>NUCLEOTIDE SEQUENCE [LARGE SCALE GENOMIC DNA]</scope>
    <source>
        <strain evidence="2">cv. Niubang</strain>
    </source>
</reference>
<proteinExistence type="predicted"/>
<gene>
    <name evidence="1" type="ORF">L6452_14370</name>
</gene>
<evidence type="ECO:0000313" key="1">
    <source>
        <dbReference type="EMBL" id="KAI3734890.1"/>
    </source>
</evidence>
<keyword evidence="2" id="KW-1185">Reference proteome</keyword>
<reference evidence="2" key="1">
    <citation type="journal article" date="2022" name="Mol. Ecol. Resour.">
        <title>The genomes of chicory, endive, great burdock and yacon provide insights into Asteraceae palaeo-polyploidization history and plant inulin production.</title>
        <authorList>
            <person name="Fan W."/>
            <person name="Wang S."/>
            <person name="Wang H."/>
            <person name="Wang A."/>
            <person name="Jiang F."/>
            <person name="Liu H."/>
            <person name="Zhao H."/>
            <person name="Xu D."/>
            <person name="Zhang Y."/>
        </authorList>
    </citation>
    <scope>NUCLEOTIDE SEQUENCE [LARGE SCALE GENOMIC DNA]</scope>
    <source>
        <strain evidence="2">cv. Niubang</strain>
    </source>
</reference>
<protein>
    <submittedName>
        <fullName evidence="1">Uncharacterized protein</fullName>
    </submittedName>
</protein>
<name>A0ACB9CKT5_ARCLA</name>
<comment type="caution">
    <text evidence="1">The sequence shown here is derived from an EMBL/GenBank/DDBJ whole genome shotgun (WGS) entry which is preliminary data.</text>
</comment>
<dbReference type="EMBL" id="CM042050">
    <property type="protein sequence ID" value="KAI3734890.1"/>
    <property type="molecule type" value="Genomic_DNA"/>
</dbReference>